<keyword evidence="2" id="KW-0564">Palmitate</keyword>
<protein>
    <submittedName>
        <fullName evidence="3">Efflux transporter outer membrane subunit</fullName>
    </submittedName>
</protein>
<comment type="similarity">
    <text evidence="1 2">Belongs to the outer membrane factor (OMF) (TC 1.B.17) family.</text>
</comment>
<dbReference type="PANTHER" id="PTHR30203">
    <property type="entry name" value="OUTER MEMBRANE CATION EFFLUX PROTEIN"/>
    <property type="match status" value="1"/>
</dbReference>
<dbReference type="Proteomes" id="UP001500171">
    <property type="component" value="Unassembled WGS sequence"/>
</dbReference>
<feature type="chain" id="PRO_5044988686" evidence="2">
    <location>
        <begin position="23"/>
        <end position="455"/>
    </location>
</feature>
<dbReference type="NCBIfam" id="TIGR01845">
    <property type="entry name" value="outer_NodT"/>
    <property type="match status" value="1"/>
</dbReference>
<name>A0ABP9N247_9GAMM</name>
<organism evidence="3 4">
    <name type="scientific">Orbus sasakiae</name>
    <dbReference type="NCBI Taxonomy" id="1078475"/>
    <lineage>
        <taxon>Bacteria</taxon>
        <taxon>Pseudomonadati</taxon>
        <taxon>Pseudomonadota</taxon>
        <taxon>Gammaproteobacteria</taxon>
        <taxon>Orbales</taxon>
        <taxon>Orbaceae</taxon>
        <taxon>Orbus</taxon>
    </lineage>
</organism>
<dbReference type="PROSITE" id="PS51257">
    <property type="entry name" value="PROKAR_LIPOPROTEIN"/>
    <property type="match status" value="1"/>
</dbReference>
<comment type="caution">
    <text evidence="3">The sequence shown here is derived from an EMBL/GenBank/DDBJ whole genome shotgun (WGS) entry which is preliminary data.</text>
</comment>
<dbReference type="InterPro" id="IPR010131">
    <property type="entry name" value="MdtP/NodT-like"/>
</dbReference>
<gene>
    <name evidence="3" type="ORF">GCM10023211_04670</name>
</gene>
<sequence>MIKRRVLSILLMSTLTGCVSLAPHSSTLPEAGIPSNIGKSEHAQQDWHLSQLGWRGFFHDAQLLQLIESALANNPDIQLAVLKTQESYLQYGVEQSNRYPHITGQSSTTYTGQNQQQTAKNYKIDATISYELDFFGRLNNLSQAQRARYLATQEAQRNVYMLLVAQVAQAYLNEHIISQKQITLDKQLTNYQQALSLTASRLVSGEATYLDYEQAKGMLESTKISQSELAQQRQLAHHTLQNLVNRYDVTITPVKQPLQLEQSIPANVPSTVLLTRPDILQAEHQLTAANADIGVARAAFFPSISLTGNVGNASTELADLLSGATLWDLVPKISLPIFNGKQNRLNLDLANNRQQQAAIEYQKTLQNAFKEVADLLTLGQSYHQQFELQQRYLTTQQNALALSTQAYLNGSANYLTILDAQRNVLITQLALLTLKQNQLTNQINLFIALGGGGQE</sequence>
<keyword evidence="2" id="KW-0732">Signal</keyword>
<evidence type="ECO:0000256" key="2">
    <source>
        <dbReference type="RuleBase" id="RU362097"/>
    </source>
</evidence>
<keyword evidence="2" id="KW-0449">Lipoprotein</keyword>
<comment type="subcellular location">
    <subcellularLocation>
        <location evidence="2">Cell outer membrane</location>
        <topology evidence="2">Lipid-anchor</topology>
    </subcellularLocation>
</comment>
<keyword evidence="2" id="KW-0812">Transmembrane</keyword>
<evidence type="ECO:0000313" key="3">
    <source>
        <dbReference type="EMBL" id="GAA5105671.1"/>
    </source>
</evidence>
<keyword evidence="4" id="KW-1185">Reference proteome</keyword>
<dbReference type="InterPro" id="IPR003423">
    <property type="entry name" value="OMP_efflux"/>
</dbReference>
<dbReference type="Pfam" id="PF02321">
    <property type="entry name" value="OEP"/>
    <property type="match status" value="2"/>
</dbReference>
<accession>A0ABP9N247</accession>
<dbReference type="Gene3D" id="2.20.200.10">
    <property type="entry name" value="Outer membrane efflux proteins (OEP)"/>
    <property type="match status" value="1"/>
</dbReference>
<dbReference type="Gene3D" id="1.20.1600.10">
    <property type="entry name" value="Outer membrane efflux proteins (OEP)"/>
    <property type="match status" value="1"/>
</dbReference>
<proteinExistence type="inferred from homology"/>
<evidence type="ECO:0000313" key="4">
    <source>
        <dbReference type="Proteomes" id="UP001500171"/>
    </source>
</evidence>
<dbReference type="SUPFAM" id="SSF56954">
    <property type="entry name" value="Outer membrane efflux proteins (OEP)"/>
    <property type="match status" value="1"/>
</dbReference>
<keyword evidence="2" id="KW-0472">Membrane</keyword>
<dbReference type="PANTHER" id="PTHR30203:SF32">
    <property type="entry name" value="CATION EFFLUX SYSTEM PROTEIN CUSC"/>
    <property type="match status" value="1"/>
</dbReference>
<evidence type="ECO:0000256" key="1">
    <source>
        <dbReference type="ARBA" id="ARBA00007613"/>
    </source>
</evidence>
<keyword evidence="2" id="KW-1134">Transmembrane beta strand</keyword>
<reference evidence="4" key="1">
    <citation type="journal article" date="2019" name="Int. J. Syst. Evol. Microbiol.">
        <title>The Global Catalogue of Microorganisms (GCM) 10K type strain sequencing project: providing services to taxonomists for standard genome sequencing and annotation.</title>
        <authorList>
            <consortium name="The Broad Institute Genomics Platform"/>
            <consortium name="The Broad Institute Genome Sequencing Center for Infectious Disease"/>
            <person name="Wu L."/>
            <person name="Ma J."/>
        </authorList>
    </citation>
    <scope>NUCLEOTIDE SEQUENCE [LARGE SCALE GENOMIC DNA]</scope>
    <source>
        <strain evidence="4">JCM 18050</strain>
    </source>
</reference>
<dbReference type="RefSeq" id="WP_345488403.1">
    <property type="nucleotide sequence ID" value="NZ_BAABHY010000001.1"/>
</dbReference>
<dbReference type="EMBL" id="BAABHY010000001">
    <property type="protein sequence ID" value="GAA5105671.1"/>
    <property type="molecule type" value="Genomic_DNA"/>
</dbReference>
<feature type="signal peptide" evidence="2">
    <location>
        <begin position="1"/>
        <end position="22"/>
    </location>
</feature>